<dbReference type="InterPro" id="IPR015510">
    <property type="entry name" value="PGRP"/>
</dbReference>
<dbReference type="InterPro" id="IPR002502">
    <property type="entry name" value="Amidase_domain"/>
</dbReference>
<evidence type="ECO:0000313" key="3">
    <source>
        <dbReference type="Proteomes" id="UP000320293"/>
    </source>
</evidence>
<gene>
    <name evidence="2" type="ORF">EWV91_07010</name>
</gene>
<dbReference type="GO" id="GO:0008745">
    <property type="term" value="F:N-acetylmuramoyl-L-alanine amidase activity"/>
    <property type="evidence" value="ECO:0007669"/>
    <property type="project" value="InterPro"/>
</dbReference>
<dbReference type="PANTHER" id="PTHR11022:SF41">
    <property type="entry name" value="PEPTIDOGLYCAN-RECOGNITION PROTEIN LC-RELATED"/>
    <property type="match status" value="1"/>
</dbReference>
<evidence type="ECO:0000259" key="1">
    <source>
        <dbReference type="SMART" id="SM00644"/>
    </source>
</evidence>
<dbReference type="EMBL" id="SFBF01000129">
    <property type="protein sequence ID" value="TRU49813.1"/>
    <property type="molecule type" value="Genomic_DNA"/>
</dbReference>
<dbReference type="Pfam" id="PF01510">
    <property type="entry name" value="Amidase_2"/>
    <property type="match status" value="1"/>
</dbReference>
<dbReference type="Proteomes" id="UP000320293">
    <property type="component" value="Unassembled WGS sequence"/>
</dbReference>
<organism evidence="2 3">
    <name type="scientific">Microcystis aeruginosa Ma_QC_Ca_00000000_S207</name>
    <dbReference type="NCBI Taxonomy" id="2486251"/>
    <lineage>
        <taxon>Bacteria</taxon>
        <taxon>Bacillati</taxon>
        <taxon>Cyanobacteriota</taxon>
        <taxon>Cyanophyceae</taxon>
        <taxon>Oscillatoriophycideae</taxon>
        <taxon>Chroococcales</taxon>
        <taxon>Microcystaceae</taxon>
        <taxon>Microcystis</taxon>
    </lineage>
</organism>
<dbReference type="CDD" id="cd06583">
    <property type="entry name" value="PGRP"/>
    <property type="match status" value="1"/>
</dbReference>
<proteinExistence type="predicted"/>
<name>A0A552FSV0_MICAE</name>
<reference evidence="2 3" key="1">
    <citation type="submission" date="2019-01" db="EMBL/GenBank/DDBJ databases">
        <title>Coherence of Microcystis species and biogeography revealed through population genomics.</title>
        <authorList>
            <person name="Perez-Carrascal O.M."/>
            <person name="Terrat Y."/>
            <person name="Giani A."/>
            <person name="Fortin N."/>
            <person name="Tromas N."/>
            <person name="Shapiro B.J."/>
        </authorList>
    </citation>
    <scope>NUCLEOTIDE SEQUENCE [LARGE SCALE GENOMIC DNA]</scope>
    <source>
        <strain evidence="2">Ma_QC_Ca_00000000_S207</strain>
    </source>
</reference>
<accession>A0A552FSV0</accession>
<feature type="domain" description="N-acetylmuramoyl-L-alanine amidase" evidence="1">
    <location>
        <begin position="1"/>
        <end position="127"/>
    </location>
</feature>
<dbReference type="AlphaFoldDB" id="A0A552FSV0"/>
<evidence type="ECO:0000313" key="2">
    <source>
        <dbReference type="EMBL" id="TRU49813.1"/>
    </source>
</evidence>
<protein>
    <submittedName>
        <fullName evidence="2">N-acetylmuramoyl-L-alanine amidase</fullName>
    </submittedName>
</protein>
<comment type="caution">
    <text evidence="2">The sequence shown here is derived from an EMBL/GenBank/DDBJ whole genome shotgun (WGS) entry which is preliminary data.</text>
</comment>
<dbReference type="GO" id="GO:0009253">
    <property type="term" value="P:peptidoglycan catabolic process"/>
    <property type="evidence" value="ECO:0007669"/>
    <property type="project" value="InterPro"/>
</dbReference>
<dbReference type="SUPFAM" id="SSF55846">
    <property type="entry name" value="N-acetylmuramoyl-L-alanine amidase-like"/>
    <property type="match status" value="1"/>
</dbReference>
<sequence length="145" mass="16560">MKRDIQFIVVHCTATTPDAKVQDIVRYWTQTLGWKNPGYHYLIKRDGQVVQLQDESKIANGVKGNNEHSIHVSYIGGVDREGKPKDNRTPQQQESMFEKLVELSEKYPKAKIVGHRDFPGVKKACPSFDVRSWLASYEPNMDQAA</sequence>
<dbReference type="InterPro" id="IPR036505">
    <property type="entry name" value="Amidase/PGRP_sf"/>
</dbReference>
<dbReference type="SMART" id="SM00644">
    <property type="entry name" value="Ami_2"/>
    <property type="match status" value="1"/>
</dbReference>
<dbReference type="PANTHER" id="PTHR11022">
    <property type="entry name" value="PEPTIDOGLYCAN RECOGNITION PROTEIN"/>
    <property type="match status" value="1"/>
</dbReference>
<dbReference type="Gene3D" id="3.40.80.10">
    <property type="entry name" value="Peptidoglycan recognition protein-like"/>
    <property type="match status" value="1"/>
</dbReference>